<dbReference type="OrthoDB" id="9814902at2"/>
<evidence type="ECO:0000256" key="4">
    <source>
        <dbReference type="ARBA" id="ARBA00022475"/>
    </source>
</evidence>
<gene>
    <name evidence="11" type="ORF">B5V02_31695</name>
</gene>
<evidence type="ECO:0000313" key="12">
    <source>
        <dbReference type="Proteomes" id="UP000248616"/>
    </source>
</evidence>
<keyword evidence="5 9" id="KW-0812">Transmembrane</keyword>
<protein>
    <submittedName>
        <fullName evidence="11">ABC transporter permease</fullName>
    </submittedName>
</protein>
<dbReference type="AlphaFoldDB" id="A0A2W7CDX9"/>
<evidence type="ECO:0000256" key="5">
    <source>
        <dbReference type="ARBA" id="ARBA00022692"/>
    </source>
</evidence>
<evidence type="ECO:0000256" key="2">
    <source>
        <dbReference type="ARBA" id="ARBA00010072"/>
    </source>
</evidence>
<comment type="subcellular location">
    <subcellularLocation>
        <location evidence="1">Cell inner membrane</location>
        <topology evidence="1">Multi-pass membrane protein</topology>
    </subcellularLocation>
    <subcellularLocation>
        <location evidence="9">Cell membrane</location>
        <topology evidence="9">Multi-pass membrane protein</topology>
    </subcellularLocation>
</comment>
<keyword evidence="12" id="KW-1185">Reference proteome</keyword>
<feature type="transmembrane region" description="Helical" evidence="9">
    <location>
        <begin position="94"/>
        <end position="116"/>
    </location>
</feature>
<keyword evidence="8 9" id="KW-0472">Membrane</keyword>
<evidence type="ECO:0000256" key="7">
    <source>
        <dbReference type="ARBA" id="ARBA00022989"/>
    </source>
</evidence>
<evidence type="ECO:0000313" key="11">
    <source>
        <dbReference type="EMBL" id="PZV34673.1"/>
    </source>
</evidence>
<dbReference type="CDD" id="cd06261">
    <property type="entry name" value="TM_PBP2"/>
    <property type="match status" value="1"/>
</dbReference>
<sequence length="225" mass="24212">MTAADWPAWITHLPHFLDALLTGAVITVIVTVGGFIGSVVLGILFGAFSTSQSLLLRAVAHIYVEIFRGLPLLTVLFIIFFGLATIGIRLDPISAAITGFSINGGAYLSEVFRAGIQSIHKGQSEAALSVGMTRMMAFRYIILPQSIRVVLPPLANFAIGLLKDTSLASAVAAPEMMFNAGRLVSETFFATEIYLLVAALYLCMSLPLSLATRLLERRMARAHAQ</sequence>
<dbReference type="Gene3D" id="1.10.3720.10">
    <property type="entry name" value="MetI-like"/>
    <property type="match status" value="1"/>
</dbReference>
<dbReference type="RefSeq" id="WP_111547990.1">
    <property type="nucleotide sequence ID" value="NZ_MZXV01000070.1"/>
</dbReference>
<dbReference type="Pfam" id="PF00528">
    <property type="entry name" value="BPD_transp_1"/>
    <property type="match status" value="1"/>
</dbReference>
<evidence type="ECO:0000256" key="8">
    <source>
        <dbReference type="ARBA" id="ARBA00023136"/>
    </source>
</evidence>
<dbReference type="GO" id="GO:0006865">
    <property type="term" value="P:amino acid transport"/>
    <property type="evidence" value="ECO:0007669"/>
    <property type="project" value="UniProtKB-KW"/>
</dbReference>
<evidence type="ECO:0000256" key="9">
    <source>
        <dbReference type="RuleBase" id="RU363032"/>
    </source>
</evidence>
<accession>A0A2W7CDX9</accession>
<dbReference type="PANTHER" id="PTHR30614:SF0">
    <property type="entry name" value="L-CYSTINE TRANSPORT SYSTEM PERMEASE PROTEIN TCYL"/>
    <property type="match status" value="1"/>
</dbReference>
<dbReference type="PANTHER" id="PTHR30614">
    <property type="entry name" value="MEMBRANE COMPONENT OF AMINO ACID ABC TRANSPORTER"/>
    <property type="match status" value="1"/>
</dbReference>
<comment type="caution">
    <text evidence="11">The sequence shown here is derived from an EMBL/GenBank/DDBJ whole genome shotgun (WGS) entry which is preliminary data.</text>
</comment>
<keyword evidence="4" id="KW-1003">Cell membrane</keyword>
<name>A0A2W7CDX9_9HYPH</name>
<dbReference type="PROSITE" id="PS50928">
    <property type="entry name" value="ABC_TM1"/>
    <property type="match status" value="1"/>
</dbReference>
<dbReference type="Proteomes" id="UP000248616">
    <property type="component" value="Unassembled WGS sequence"/>
</dbReference>
<dbReference type="InterPro" id="IPR043429">
    <property type="entry name" value="ArtM/GltK/GlnP/TcyL/YhdX-like"/>
</dbReference>
<dbReference type="EMBL" id="MZXV01000070">
    <property type="protein sequence ID" value="PZV34673.1"/>
    <property type="molecule type" value="Genomic_DNA"/>
</dbReference>
<evidence type="ECO:0000256" key="1">
    <source>
        <dbReference type="ARBA" id="ARBA00004429"/>
    </source>
</evidence>
<organism evidence="11 12">
    <name type="scientific">Mesorhizobium kowhaii</name>
    <dbReference type="NCBI Taxonomy" id="1300272"/>
    <lineage>
        <taxon>Bacteria</taxon>
        <taxon>Pseudomonadati</taxon>
        <taxon>Pseudomonadota</taxon>
        <taxon>Alphaproteobacteria</taxon>
        <taxon>Hyphomicrobiales</taxon>
        <taxon>Phyllobacteriaceae</taxon>
        <taxon>Mesorhizobium</taxon>
    </lineage>
</organism>
<feature type="domain" description="ABC transmembrane type-1" evidence="10">
    <location>
        <begin position="24"/>
        <end position="212"/>
    </location>
</feature>
<dbReference type="GO" id="GO:0022857">
    <property type="term" value="F:transmembrane transporter activity"/>
    <property type="evidence" value="ECO:0007669"/>
    <property type="project" value="InterPro"/>
</dbReference>
<evidence type="ECO:0000256" key="3">
    <source>
        <dbReference type="ARBA" id="ARBA00022448"/>
    </source>
</evidence>
<keyword evidence="3 9" id="KW-0813">Transport</keyword>
<feature type="transmembrane region" description="Helical" evidence="9">
    <location>
        <begin position="20"/>
        <end position="48"/>
    </location>
</feature>
<reference evidence="12" key="1">
    <citation type="submission" date="2017-03" db="EMBL/GenBank/DDBJ databases">
        <authorList>
            <person name="Safronova V.I."/>
            <person name="Sazanova A.L."/>
            <person name="Chirak E.R."/>
        </authorList>
    </citation>
    <scope>NUCLEOTIDE SEQUENCE [LARGE SCALE GENOMIC DNA]</scope>
    <source>
        <strain evidence="12">Ach-343</strain>
    </source>
</reference>
<evidence type="ECO:0000259" key="10">
    <source>
        <dbReference type="PROSITE" id="PS50928"/>
    </source>
</evidence>
<dbReference type="InterPro" id="IPR035906">
    <property type="entry name" value="MetI-like_sf"/>
</dbReference>
<keyword evidence="7 9" id="KW-1133">Transmembrane helix</keyword>
<dbReference type="GO" id="GO:0043190">
    <property type="term" value="C:ATP-binding cassette (ABC) transporter complex"/>
    <property type="evidence" value="ECO:0007669"/>
    <property type="project" value="InterPro"/>
</dbReference>
<keyword evidence="6" id="KW-0029">Amino-acid transport</keyword>
<dbReference type="InterPro" id="IPR010065">
    <property type="entry name" value="AA_ABC_transptr_permease_3TM"/>
</dbReference>
<dbReference type="InterPro" id="IPR000515">
    <property type="entry name" value="MetI-like"/>
</dbReference>
<comment type="similarity">
    <text evidence="2">Belongs to the binding-protein-dependent transport system permease family. HisMQ subfamily.</text>
</comment>
<proteinExistence type="inferred from homology"/>
<feature type="transmembrane region" description="Helical" evidence="9">
    <location>
        <begin position="69"/>
        <end position="88"/>
    </location>
</feature>
<dbReference type="NCBIfam" id="TIGR01726">
    <property type="entry name" value="HEQRo_perm_3TM"/>
    <property type="match status" value="1"/>
</dbReference>
<evidence type="ECO:0000256" key="6">
    <source>
        <dbReference type="ARBA" id="ARBA00022970"/>
    </source>
</evidence>
<feature type="transmembrane region" description="Helical" evidence="9">
    <location>
        <begin position="137"/>
        <end position="159"/>
    </location>
</feature>
<dbReference type="SUPFAM" id="SSF161098">
    <property type="entry name" value="MetI-like"/>
    <property type="match status" value="1"/>
</dbReference>
<feature type="transmembrane region" description="Helical" evidence="9">
    <location>
        <begin position="193"/>
        <end position="215"/>
    </location>
</feature>